<feature type="transmembrane region" description="Helical" evidence="1">
    <location>
        <begin position="83"/>
        <end position="102"/>
    </location>
</feature>
<reference evidence="2 3" key="1">
    <citation type="journal article" date="2021" name="Elife">
        <title>Chloroplast acquisition without the gene transfer in kleptoplastic sea slugs, Plakobranchus ocellatus.</title>
        <authorList>
            <person name="Maeda T."/>
            <person name="Takahashi S."/>
            <person name="Yoshida T."/>
            <person name="Shimamura S."/>
            <person name="Takaki Y."/>
            <person name="Nagai Y."/>
            <person name="Toyoda A."/>
            <person name="Suzuki Y."/>
            <person name="Arimoto A."/>
            <person name="Ishii H."/>
            <person name="Satoh N."/>
            <person name="Nishiyama T."/>
            <person name="Hasebe M."/>
            <person name="Maruyama T."/>
            <person name="Minagawa J."/>
            <person name="Obokata J."/>
            <person name="Shigenobu S."/>
        </authorList>
    </citation>
    <scope>NUCLEOTIDE SEQUENCE [LARGE SCALE GENOMIC DNA]</scope>
</reference>
<sequence>MLSITYAIENRADLTSYTPTLSNKTRDAGFPRKYDSQLNRLLSVQRARQPIRLDYGCHALYWHPSRLHYAKTRLNKLGKFSGLYNVVSLAALASMLIGRRYWVGAQDLGDSS</sequence>
<dbReference type="Proteomes" id="UP000762676">
    <property type="component" value="Unassembled WGS sequence"/>
</dbReference>
<comment type="caution">
    <text evidence="2">The sequence shown here is derived from an EMBL/GenBank/DDBJ whole genome shotgun (WGS) entry which is preliminary data.</text>
</comment>
<protein>
    <submittedName>
        <fullName evidence="2">Uncharacterized protein</fullName>
    </submittedName>
</protein>
<evidence type="ECO:0000313" key="3">
    <source>
        <dbReference type="Proteomes" id="UP000762676"/>
    </source>
</evidence>
<dbReference type="AlphaFoldDB" id="A0AAV4H044"/>
<evidence type="ECO:0000256" key="1">
    <source>
        <dbReference type="SAM" id="Phobius"/>
    </source>
</evidence>
<proteinExistence type="predicted"/>
<organism evidence="2 3">
    <name type="scientific">Elysia marginata</name>
    <dbReference type="NCBI Taxonomy" id="1093978"/>
    <lineage>
        <taxon>Eukaryota</taxon>
        <taxon>Metazoa</taxon>
        <taxon>Spiralia</taxon>
        <taxon>Lophotrochozoa</taxon>
        <taxon>Mollusca</taxon>
        <taxon>Gastropoda</taxon>
        <taxon>Heterobranchia</taxon>
        <taxon>Euthyneura</taxon>
        <taxon>Panpulmonata</taxon>
        <taxon>Sacoglossa</taxon>
        <taxon>Placobranchoidea</taxon>
        <taxon>Plakobranchidae</taxon>
        <taxon>Elysia</taxon>
    </lineage>
</organism>
<keyword evidence="1" id="KW-1133">Transmembrane helix</keyword>
<evidence type="ECO:0000313" key="2">
    <source>
        <dbReference type="EMBL" id="GFR90894.1"/>
    </source>
</evidence>
<keyword evidence="1" id="KW-0472">Membrane</keyword>
<gene>
    <name evidence="2" type="ORF">ElyMa_002579100</name>
</gene>
<keyword evidence="3" id="KW-1185">Reference proteome</keyword>
<name>A0AAV4H044_9GAST</name>
<accession>A0AAV4H044</accession>
<keyword evidence="1" id="KW-0812">Transmembrane</keyword>
<dbReference type="EMBL" id="BMAT01005315">
    <property type="protein sequence ID" value="GFR90894.1"/>
    <property type="molecule type" value="Genomic_DNA"/>
</dbReference>